<dbReference type="InParanoid" id="A0A1Y1UMG7"/>
<evidence type="ECO:0008006" key="4">
    <source>
        <dbReference type="Google" id="ProtNLM"/>
    </source>
</evidence>
<feature type="region of interest" description="Disordered" evidence="1">
    <location>
        <begin position="255"/>
        <end position="289"/>
    </location>
</feature>
<dbReference type="OrthoDB" id="6159137at2759"/>
<dbReference type="RefSeq" id="XP_021872629.1">
    <property type="nucleotide sequence ID" value="XM_022018086.1"/>
</dbReference>
<evidence type="ECO:0000313" key="3">
    <source>
        <dbReference type="Proteomes" id="UP000193218"/>
    </source>
</evidence>
<dbReference type="STRING" id="4999.A0A1Y1UMG7"/>
<evidence type="ECO:0000313" key="2">
    <source>
        <dbReference type="EMBL" id="ORX38707.1"/>
    </source>
</evidence>
<feature type="compositionally biased region" description="Low complexity" evidence="1">
    <location>
        <begin position="32"/>
        <end position="47"/>
    </location>
</feature>
<dbReference type="SUPFAM" id="SSF54928">
    <property type="entry name" value="RNA-binding domain, RBD"/>
    <property type="match status" value="1"/>
</dbReference>
<feature type="compositionally biased region" description="Low complexity" evidence="1">
    <location>
        <begin position="76"/>
        <end position="86"/>
    </location>
</feature>
<sequence length="361" mass="37396">MARAKPYQRSSSDSSVKRGNSDGLWRHDLHQSGYGSPSSSKSLLARMSSDKSNGSKPKPSLLDRISGGKGRELIPSSSKASSTSSSEPKLFGFGSNPVNVNSNPNAGLELIPGSSATRRNNGGNGSQLNKGRLVQSGFDAALGTSQPRRQVVRPLIQERESVSILGAGRSTVLVRVENLAVGTTADDVVSAFASTPIENARVTSPSTSSTVTVELDVSTRAAADDLIQRYDGAVADGNALRVQIVKQSLVERMGGATSGGAGTGLGPMRNGSSGARRNGAGQELLGPTSGSKMYSDTILISDPSASIITLAQQQEQADRLNRAQRADAWSRGAPTLLDRMSGGGRRGQIAGGGRSGGMMVD</sequence>
<organism evidence="2 3">
    <name type="scientific">Kockovaella imperatae</name>
    <dbReference type="NCBI Taxonomy" id="4999"/>
    <lineage>
        <taxon>Eukaryota</taxon>
        <taxon>Fungi</taxon>
        <taxon>Dikarya</taxon>
        <taxon>Basidiomycota</taxon>
        <taxon>Agaricomycotina</taxon>
        <taxon>Tremellomycetes</taxon>
        <taxon>Tremellales</taxon>
        <taxon>Cuniculitremaceae</taxon>
        <taxon>Kockovaella</taxon>
    </lineage>
</organism>
<evidence type="ECO:0000256" key="1">
    <source>
        <dbReference type="SAM" id="MobiDB-lite"/>
    </source>
</evidence>
<dbReference type="EMBL" id="NBSH01000004">
    <property type="protein sequence ID" value="ORX38707.1"/>
    <property type="molecule type" value="Genomic_DNA"/>
</dbReference>
<keyword evidence="3" id="KW-1185">Reference proteome</keyword>
<name>A0A1Y1UMG7_9TREE</name>
<gene>
    <name evidence="2" type="ORF">BD324DRAFT_650053</name>
</gene>
<proteinExistence type="predicted"/>
<dbReference type="InterPro" id="IPR035979">
    <property type="entry name" value="RBD_domain_sf"/>
</dbReference>
<dbReference type="AlphaFoldDB" id="A0A1Y1UMG7"/>
<reference evidence="2 3" key="1">
    <citation type="submission" date="2017-03" db="EMBL/GenBank/DDBJ databases">
        <title>Widespread Adenine N6-methylation of Active Genes in Fungi.</title>
        <authorList>
            <consortium name="DOE Joint Genome Institute"/>
            <person name="Mondo S.J."/>
            <person name="Dannebaum R.O."/>
            <person name="Kuo R.C."/>
            <person name="Louie K.B."/>
            <person name="Bewick A.J."/>
            <person name="Labutti K."/>
            <person name="Haridas S."/>
            <person name="Kuo A."/>
            <person name="Salamov A."/>
            <person name="Ahrendt S.R."/>
            <person name="Lau R."/>
            <person name="Bowen B.P."/>
            <person name="Lipzen A."/>
            <person name="Sullivan W."/>
            <person name="Andreopoulos W.B."/>
            <person name="Clum A."/>
            <person name="Lindquist E."/>
            <person name="Daum C."/>
            <person name="Northen T.R."/>
            <person name="Ramamoorthy G."/>
            <person name="Schmitz R.J."/>
            <person name="Gryganskyi A."/>
            <person name="Culley D."/>
            <person name="Magnuson J."/>
            <person name="James T.Y."/>
            <person name="O'Malley M.A."/>
            <person name="Stajich J.E."/>
            <person name="Spatafora J.W."/>
            <person name="Visel A."/>
            <person name="Grigoriev I.V."/>
        </authorList>
    </citation>
    <scope>NUCLEOTIDE SEQUENCE [LARGE SCALE GENOMIC DNA]</scope>
    <source>
        <strain evidence="2 3">NRRL Y-17943</strain>
    </source>
</reference>
<dbReference type="GO" id="GO:0003676">
    <property type="term" value="F:nucleic acid binding"/>
    <property type="evidence" value="ECO:0007669"/>
    <property type="project" value="InterPro"/>
</dbReference>
<comment type="caution">
    <text evidence="2">The sequence shown here is derived from an EMBL/GenBank/DDBJ whole genome shotgun (WGS) entry which is preliminary data.</text>
</comment>
<feature type="compositionally biased region" description="Polar residues" evidence="1">
    <location>
        <begin position="114"/>
        <end position="129"/>
    </location>
</feature>
<dbReference type="GeneID" id="33559895"/>
<protein>
    <recommendedName>
        <fullName evidence="4">RRM domain-containing protein</fullName>
    </recommendedName>
</protein>
<feature type="compositionally biased region" description="Low complexity" evidence="1">
    <location>
        <begin position="95"/>
        <end position="105"/>
    </location>
</feature>
<dbReference type="Proteomes" id="UP000193218">
    <property type="component" value="Unassembled WGS sequence"/>
</dbReference>
<feature type="compositionally biased region" description="Gly residues" evidence="1">
    <location>
        <begin position="341"/>
        <end position="361"/>
    </location>
</feature>
<feature type="region of interest" description="Disordered" evidence="1">
    <location>
        <begin position="334"/>
        <end position="361"/>
    </location>
</feature>
<feature type="compositionally biased region" description="Gly residues" evidence="1">
    <location>
        <begin position="256"/>
        <end position="265"/>
    </location>
</feature>
<feature type="compositionally biased region" description="Basic and acidic residues" evidence="1">
    <location>
        <begin position="15"/>
        <end position="30"/>
    </location>
</feature>
<accession>A0A1Y1UMG7</accession>
<feature type="region of interest" description="Disordered" evidence="1">
    <location>
        <begin position="1"/>
        <end position="132"/>
    </location>
</feature>